<dbReference type="PANTHER" id="PTHR24020:SF84">
    <property type="entry name" value="VWFA DOMAIN-CONTAINING PROTEIN"/>
    <property type="match status" value="1"/>
</dbReference>
<gene>
    <name evidence="3" type="primary">ORF197147</name>
</gene>
<sequence>QLTVQQIILNLKALLNMAISTSFTVLLLLPVLIYAQSCDYSGKTYSHLDTFFHQNGCAKLQCQKGSILPVYEACGRDLDGACHLVRSQFLYNGAYYRCLGRIVKNLPVYYTEPLPLNIPPNCTAEGTVYKSWDKFTRSDGCRIYQCQSGLMPVLSPEACDKKLDGKCNYVNAWVLSNSKVYKCEKQVVSGKPVYSYTLINPQPVQSSTCTANNKRLTFLQKTDNTDNCGISQCQDEKLVPLSEVCRSPQDGKCYPLDSQWKVGDKIYGCVKNTDGSYEIKVIPPSYKSCTLDNKTYDHTQTVTIGCSISQCQSSKFVRIYAACQDGQGICRPLNSIWTEGSNRFQCTEKAGWGLTVDRVIGDEIIPVCANPGKDVIFVIDNSGSIGATNFEKVKTFIARLTLRFFIGTNASKSEFQFGAISFSGAVIKEFDLNTYTDSTQLYNAIQAIPFRAGGTYTDLAFDYIINYNLFSKGRTVAPDIALLITDGISTVPAKTQVSAKRVRDIKVQILALGVGANINTVELNGVTNNSSDVYNIADFASFKQIEDRLSQKVCTA</sequence>
<dbReference type="PANTHER" id="PTHR24020">
    <property type="entry name" value="COLLAGEN ALPHA"/>
    <property type="match status" value="1"/>
</dbReference>
<protein>
    <recommendedName>
        <fullName evidence="2">VWFA domain-containing protein</fullName>
    </recommendedName>
</protein>
<evidence type="ECO:0000313" key="3">
    <source>
        <dbReference type="EMBL" id="CEK93770.1"/>
    </source>
</evidence>
<dbReference type="Pfam" id="PF00092">
    <property type="entry name" value="VWA"/>
    <property type="match status" value="1"/>
</dbReference>
<evidence type="ECO:0000259" key="2">
    <source>
        <dbReference type="PROSITE" id="PS50234"/>
    </source>
</evidence>
<keyword evidence="1" id="KW-0812">Transmembrane</keyword>
<proteinExistence type="predicted"/>
<dbReference type="InterPro" id="IPR036465">
    <property type="entry name" value="vWFA_dom_sf"/>
</dbReference>
<feature type="non-terminal residue" evidence="3">
    <location>
        <position position="1"/>
    </location>
</feature>
<dbReference type="AlphaFoldDB" id="A0A0B7BNM3"/>
<organism evidence="3">
    <name type="scientific">Arion vulgaris</name>
    <dbReference type="NCBI Taxonomy" id="1028688"/>
    <lineage>
        <taxon>Eukaryota</taxon>
        <taxon>Metazoa</taxon>
        <taxon>Spiralia</taxon>
        <taxon>Lophotrochozoa</taxon>
        <taxon>Mollusca</taxon>
        <taxon>Gastropoda</taxon>
        <taxon>Heterobranchia</taxon>
        <taxon>Euthyneura</taxon>
        <taxon>Panpulmonata</taxon>
        <taxon>Eupulmonata</taxon>
        <taxon>Stylommatophora</taxon>
        <taxon>Helicina</taxon>
        <taxon>Arionoidea</taxon>
        <taxon>Arionidae</taxon>
        <taxon>Arion</taxon>
    </lineage>
</organism>
<dbReference type="PROSITE" id="PS50234">
    <property type="entry name" value="VWFA"/>
    <property type="match status" value="1"/>
</dbReference>
<dbReference type="Gene3D" id="3.40.50.410">
    <property type="entry name" value="von Willebrand factor, type A domain"/>
    <property type="match status" value="1"/>
</dbReference>
<dbReference type="EMBL" id="HACG01046905">
    <property type="protein sequence ID" value="CEK93770.1"/>
    <property type="molecule type" value="Transcribed_RNA"/>
</dbReference>
<reference evidence="3" key="1">
    <citation type="submission" date="2014-12" db="EMBL/GenBank/DDBJ databases">
        <title>Insight into the proteome of Arion vulgaris.</title>
        <authorList>
            <person name="Aradska J."/>
            <person name="Bulat T."/>
            <person name="Smidak R."/>
            <person name="Sarate P."/>
            <person name="Gangsoo J."/>
            <person name="Sialana F."/>
            <person name="Bilban M."/>
            <person name="Lubec G."/>
        </authorList>
    </citation>
    <scope>NUCLEOTIDE SEQUENCE</scope>
    <source>
        <tissue evidence="3">Skin</tissue>
    </source>
</reference>
<feature type="transmembrane region" description="Helical" evidence="1">
    <location>
        <begin position="14"/>
        <end position="35"/>
    </location>
</feature>
<name>A0A0B7BNM3_9EUPU</name>
<accession>A0A0B7BNM3</accession>
<feature type="domain" description="VWFA" evidence="2">
    <location>
        <begin position="374"/>
        <end position="553"/>
    </location>
</feature>
<dbReference type="InterPro" id="IPR050525">
    <property type="entry name" value="ECM_Assembly_Org"/>
</dbReference>
<dbReference type="SMART" id="SM00327">
    <property type="entry name" value="VWA"/>
    <property type="match status" value="1"/>
</dbReference>
<dbReference type="SUPFAM" id="SSF53300">
    <property type="entry name" value="vWA-like"/>
    <property type="match status" value="1"/>
</dbReference>
<keyword evidence="1" id="KW-0472">Membrane</keyword>
<keyword evidence="1" id="KW-1133">Transmembrane helix</keyword>
<dbReference type="PRINTS" id="PR00453">
    <property type="entry name" value="VWFADOMAIN"/>
</dbReference>
<evidence type="ECO:0000256" key="1">
    <source>
        <dbReference type="SAM" id="Phobius"/>
    </source>
</evidence>
<dbReference type="InterPro" id="IPR002035">
    <property type="entry name" value="VWF_A"/>
</dbReference>